<dbReference type="InterPro" id="IPR022700">
    <property type="entry name" value="CLIP"/>
</dbReference>
<dbReference type="Pfam" id="PF00089">
    <property type="entry name" value="Trypsin"/>
    <property type="match status" value="3"/>
</dbReference>
<dbReference type="GO" id="GO:0006508">
    <property type="term" value="P:proteolysis"/>
    <property type="evidence" value="ECO:0007669"/>
    <property type="project" value="UniProtKB-KW"/>
</dbReference>
<dbReference type="STRING" id="62324.A0A4Y0BQR5"/>
<dbReference type="SMART" id="SM00680">
    <property type="entry name" value="CLIP"/>
    <property type="match status" value="1"/>
</dbReference>
<feature type="domain" description="Peptidase S1" evidence="9">
    <location>
        <begin position="291"/>
        <end position="529"/>
    </location>
</feature>
<evidence type="ECO:0000256" key="3">
    <source>
        <dbReference type="ARBA" id="ARBA00022801"/>
    </source>
</evidence>
<name>A0A4Y0BQR5_ANOFN</name>
<sequence>MAEDRFLSTVFRAFAVLCCIQTASATLFPSRAPELESLAELMPNVERSIKDCPFSIYNHGGIALASSIFVERYVDKSLSHTVRVLKEDLTCVGVIVDKNHVLTTSDCGSSEDETQPQIKLSNATLDAISVIETFPHPEYNVSLLRLNSSIEITRLAVPACFWDASFDDGFDKIQSIAVGMVHDRPTNGSLVLEETKCTYKTRKECLTELLNKNVLLQTRAIADYRMHPFVFAFGTDDDTGLVTPVLKYLAWMENVTEAKIKSSECVDTYSEIREYEDSMISKSDNFAQVQYSGSRFSKTSLNHYKARILPNTTETGSKRHCYGSLIAPKFILTAANCLQQYNVDSYKVEMDQRSDYYPKRDHDIKIYTVAKKVHYHPDFDASTLANDIALLELVNPIFEFNKNFLPACIWTREKFPVEKFQTNGYRPFNGTDDDDSVRTNQFYATADVYEECVDKVSPNQFCAGFPTALAPNWCHNNVGSAMSHSLYTFNRYFQYIFAINSKGENCGFNMPTVYTKIAPYVNWIDSIIFATKVHYEDDTKYYGDRCQDTNGSEGTCVSLRYCPKLDQEAKQGKTVNPSSSCSYGKQGDMIVCCSDENVLRDETHREQLAEAIEEIDNCQNLYHEFRKNKSPYNIDKFPTYPYLARIHGNGDRSCNGTLITKQFVLTTASCFEAIAQDEISVVLGNDTQQKLEVQRTFTHPEYNNLPTEFNLLLIKLKTTVTINNETIPACLWHNQTHTPLRLQEVYANPNFTHQYAFPLYNEVCLSKYQNSNVTSLQLCVEEDNMFYYRYAKLNHDGGSALVSHFAQGVNEYEVTYLVGLYGSGRVVTKQVNDNDNPILNQYYNVYQRMSEYYNWIKNVVSVEVQAN</sequence>
<dbReference type="Gene3D" id="3.30.1640.30">
    <property type="match status" value="1"/>
</dbReference>
<dbReference type="PANTHER" id="PTHR24260:SF145">
    <property type="entry name" value="FI17609P1-RELATED"/>
    <property type="match status" value="1"/>
</dbReference>
<evidence type="ECO:0000256" key="4">
    <source>
        <dbReference type="ARBA" id="ARBA00022825"/>
    </source>
</evidence>
<feature type="domain" description="Clip" evidence="10">
    <location>
        <begin position="545"/>
        <end position="593"/>
    </location>
</feature>
<dbReference type="Gene3D" id="2.40.10.10">
    <property type="entry name" value="Trypsin-like serine proteases"/>
    <property type="match status" value="4"/>
</dbReference>
<evidence type="ECO:0008006" key="12">
    <source>
        <dbReference type="Google" id="ProtNLM"/>
    </source>
</evidence>
<feature type="coiled-coil region" evidence="7">
    <location>
        <begin position="601"/>
        <end position="628"/>
    </location>
</feature>
<keyword evidence="5" id="KW-1015">Disulfide bond</keyword>
<dbReference type="InterPro" id="IPR001254">
    <property type="entry name" value="Trypsin_dom"/>
</dbReference>
<dbReference type="GO" id="GO:0004252">
    <property type="term" value="F:serine-type endopeptidase activity"/>
    <property type="evidence" value="ECO:0007669"/>
    <property type="project" value="InterPro"/>
</dbReference>
<evidence type="ECO:0000256" key="1">
    <source>
        <dbReference type="ARBA" id="ARBA00022670"/>
    </source>
</evidence>
<keyword evidence="2 8" id="KW-0732">Signal</keyword>
<evidence type="ECO:0000256" key="2">
    <source>
        <dbReference type="ARBA" id="ARBA00022729"/>
    </source>
</evidence>
<evidence type="ECO:0000256" key="6">
    <source>
        <dbReference type="ARBA" id="ARBA00024195"/>
    </source>
</evidence>
<organism evidence="11">
    <name type="scientific">Anopheles funestus</name>
    <name type="common">African malaria mosquito</name>
    <dbReference type="NCBI Taxonomy" id="62324"/>
    <lineage>
        <taxon>Eukaryota</taxon>
        <taxon>Metazoa</taxon>
        <taxon>Ecdysozoa</taxon>
        <taxon>Arthropoda</taxon>
        <taxon>Hexapoda</taxon>
        <taxon>Insecta</taxon>
        <taxon>Pterygota</taxon>
        <taxon>Neoptera</taxon>
        <taxon>Endopterygota</taxon>
        <taxon>Diptera</taxon>
        <taxon>Nematocera</taxon>
        <taxon>Culicoidea</taxon>
        <taxon>Culicidae</taxon>
        <taxon>Anophelinae</taxon>
        <taxon>Anopheles</taxon>
    </lineage>
</organism>
<evidence type="ECO:0000313" key="11">
    <source>
        <dbReference type="EnsemblMetazoa" id="AFUN022319-PA"/>
    </source>
</evidence>
<feature type="signal peptide" evidence="8">
    <location>
        <begin position="1"/>
        <end position="25"/>
    </location>
</feature>
<dbReference type="InterPro" id="IPR051333">
    <property type="entry name" value="CLIP_Serine_Protease"/>
</dbReference>
<evidence type="ECO:0000259" key="9">
    <source>
        <dbReference type="PROSITE" id="PS50240"/>
    </source>
</evidence>
<dbReference type="SUPFAM" id="SSF50494">
    <property type="entry name" value="Trypsin-like serine proteases"/>
    <property type="match status" value="3"/>
</dbReference>
<accession>A0A4Y0BQR5</accession>
<proteinExistence type="inferred from homology"/>
<feature type="domain" description="Peptidase S1" evidence="9">
    <location>
        <begin position="640"/>
        <end position="861"/>
    </location>
</feature>
<reference evidence="11" key="1">
    <citation type="submission" date="2020-05" db="UniProtKB">
        <authorList>
            <consortium name="EnsemblMetazoa"/>
        </authorList>
    </citation>
    <scope>IDENTIFICATION</scope>
    <source>
        <strain evidence="11">FUMOZ</strain>
    </source>
</reference>
<dbReference type="InterPro" id="IPR009003">
    <property type="entry name" value="Peptidase_S1_PA"/>
</dbReference>
<comment type="similarity">
    <text evidence="6">Belongs to the peptidase S1 family. CLIP subfamily.</text>
</comment>
<keyword evidence="4" id="KW-0720">Serine protease</keyword>
<evidence type="ECO:0000256" key="7">
    <source>
        <dbReference type="SAM" id="Coils"/>
    </source>
</evidence>
<evidence type="ECO:0000259" key="10">
    <source>
        <dbReference type="PROSITE" id="PS51888"/>
    </source>
</evidence>
<dbReference type="PROSITE" id="PS51888">
    <property type="entry name" value="CLIP"/>
    <property type="match status" value="1"/>
</dbReference>
<keyword evidence="7" id="KW-0175">Coiled coil</keyword>
<keyword evidence="1" id="KW-0645">Protease</keyword>
<feature type="chain" id="PRO_5021247086" description="Peptidase S1 domain-containing protein" evidence="8">
    <location>
        <begin position="26"/>
        <end position="867"/>
    </location>
</feature>
<evidence type="ECO:0000256" key="5">
    <source>
        <dbReference type="ARBA" id="ARBA00023157"/>
    </source>
</evidence>
<dbReference type="PROSITE" id="PS50240">
    <property type="entry name" value="TRYPSIN_DOM"/>
    <property type="match status" value="2"/>
</dbReference>
<protein>
    <recommendedName>
        <fullName evidence="12">Peptidase S1 domain-containing protein</fullName>
    </recommendedName>
</protein>
<dbReference type="PANTHER" id="PTHR24260">
    <property type="match status" value="1"/>
</dbReference>
<evidence type="ECO:0000256" key="8">
    <source>
        <dbReference type="SAM" id="SignalP"/>
    </source>
</evidence>
<dbReference type="SMART" id="SM00020">
    <property type="entry name" value="Tryp_SPc"/>
    <property type="match status" value="2"/>
</dbReference>
<dbReference type="VEuPathDB" id="VectorBase:AFUN022319"/>
<dbReference type="AlphaFoldDB" id="A0A4Y0BQR5"/>
<dbReference type="VEuPathDB" id="VectorBase:AFUN2_005085"/>
<keyword evidence="3" id="KW-0378">Hydrolase</keyword>
<dbReference type="InterPro" id="IPR038565">
    <property type="entry name" value="CLIP_sf"/>
</dbReference>
<dbReference type="InterPro" id="IPR043504">
    <property type="entry name" value="Peptidase_S1_PA_chymotrypsin"/>
</dbReference>
<dbReference type="EnsemblMetazoa" id="AFUN022319-RA">
    <property type="protein sequence ID" value="AFUN022319-PA"/>
    <property type="gene ID" value="AFUN022319"/>
</dbReference>